<evidence type="ECO:0000256" key="1">
    <source>
        <dbReference type="SAM" id="MobiDB-lite"/>
    </source>
</evidence>
<evidence type="ECO:0000313" key="3">
    <source>
        <dbReference type="Proteomes" id="UP001629113"/>
    </source>
</evidence>
<feature type="compositionally biased region" description="Polar residues" evidence="1">
    <location>
        <begin position="1"/>
        <end position="13"/>
    </location>
</feature>
<comment type="caution">
    <text evidence="2">The sequence shown here is derived from an EMBL/GenBank/DDBJ whole genome shotgun (WGS) entry which is preliminary data.</text>
</comment>
<feature type="region of interest" description="Disordered" evidence="1">
    <location>
        <begin position="148"/>
        <end position="173"/>
    </location>
</feature>
<dbReference type="EMBL" id="JBFCZG010000008">
    <property type="protein sequence ID" value="KAL3419344.1"/>
    <property type="molecule type" value="Genomic_DNA"/>
</dbReference>
<feature type="compositionally biased region" description="Acidic residues" evidence="1">
    <location>
        <begin position="36"/>
        <end position="59"/>
    </location>
</feature>
<feature type="region of interest" description="Disordered" evidence="1">
    <location>
        <begin position="1"/>
        <end position="59"/>
    </location>
</feature>
<organism evidence="2 3">
    <name type="scientific">Phlyctema vagabunda</name>
    <dbReference type="NCBI Taxonomy" id="108571"/>
    <lineage>
        <taxon>Eukaryota</taxon>
        <taxon>Fungi</taxon>
        <taxon>Dikarya</taxon>
        <taxon>Ascomycota</taxon>
        <taxon>Pezizomycotina</taxon>
        <taxon>Leotiomycetes</taxon>
        <taxon>Helotiales</taxon>
        <taxon>Dermateaceae</taxon>
        <taxon>Phlyctema</taxon>
    </lineage>
</organism>
<gene>
    <name evidence="2" type="ORF">PVAG01_09566</name>
</gene>
<proteinExistence type="predicted"/>
<sequence>MSAPTSSFSNLSISPDMERASTQRTRRQPQDNPPSDSEEDSEDEPEGESEEESEEDEDDTLVALDWCGSRSDQFCFRLVVAEIDRVSIFVKQGGQNKCSCDERDCEHLQWLKDQFEDEEDSSLAAVYQRYQSRGLKMLAEKHHWDFKKPDDRNLDSPTSQWELKRQDPSASSGEIQATIITPERKEIVRDIMATLSPSISEEYRTDIFEGDFSFHNLVVPRDLETTICRLLLLDDKMLHRFENLVSEKDRAMDFFYKREVKVQHTFDIYDEYVQHGPKNEDGEGECDSRWCAKVLVNIAESIKKRTLQFLDTEAREHAAHVLVMILQGVVARNFDVSEQARWPYRQQPGETEVHRNLYTLLVNSNEFSPNDDFLVDVFWNVRDAARPFVETLEDVHYKITTADTGSFPSAIFMSKLNDLIAKSKKTRRASDDDE</sequence>
<dbReference type="Proteomes" id="UP001629113">
    <property type="component" value="Unassembled WGS sequence"/>
</dbReference>
<accession>A0ABR4P7R4</accession>
<evidence type="ECO:0000313" key="2">
    <source>
        <dbReference type="EMBL" id="KAL3419344.1"/>
    </source>
</evidence>
<protein>
    <submittedName>
        <fullName evidence="2">SWIM zinc finger protein</fullName>
    </submittedName>
</protein>
<name>A0ABR4P7R4_9HELO</name>
<keyword evidence="3" id="KW-1185">Reference proteome</keyword>
<reference evidence="2 3" key="1">
    <citation type="submission" date="2024-06" db="EMBL/GenBank/DDBJ databases">
        <title>Complete genome of Phlyctema vagabunda strain 19-DSS-EL-015.</title>
        <authorList>
            <person name="Fiorenzani C."/>
        </authorList>
    </citation>
    <scope>NUCLEOTIDE SEQUENCE [LARGE SCALE GENOMIC DNA]</scope>
    <source>
        <strain evidence="2 3">19-DSS-EL-015</strain>
    </source>
</reference>